<feature type="region of interest" description="Disordered" evidence="1">
    <location>
        <begin position="1"/>
        <end position="29"/>
    </location>
</feature>
<evidence type="ECO:0000256" key="1">
    <source>
        <dbReference type="SAM" id="MobiDB-lite"/>
    </source>
</evidence>
<sequence length="49" mass="5267">MGRTSASKEPNSSPSAVDPPRSPFQAIGGCRIDDPVLDIVRRLIDADEE</sequence>
<reference evidence="2" key="1">
    <citation type="submission" date="2022-06" db="EMBL/GenBank/DDBJ databases">
        <authorList>
            <person name="Dietemann V."/>
            <person name="Ory F."/>
            <person name="Dainat B."/>
            <person name="Oberhansli S."/>
        </authorList>
    </citation>
    <scope>NUCLEOTIDE SEQUENCE</scope>
    <source>
        <strain evidence="2">Ena-SAMPLE-TAB-26-04-2022-14:26:32:270-5432</strain>
    </source>
</reference>
<comment type="caution">
    <text evidence="2">The sequence shown here is derived from an EMBL/GenBank/DDBJ whole genome shotgun (WGS) entry which is preliminary data.</text>
</comment>
<protein>
    <submittedName>
        <fullName evidence="2">Uncharacterized protein</fullName>
    </submittedName>
</protein>
<dbReference type="EMBL" id="CALYLO010000018">
    <property type="protein sequence ID" value="CAH8249627.1"/>
    <property type="molecule type" value="Genomic_DNA"/>
</dbReference>
<proteinExistence type="predicted"/>
<evidence type="ECO:0000313" key="2">
    <source>
        <dbReference type="EMBL" id="CAH8249627.1"/>
    </source>
</evidence>
<dbReference type="RefSeq" id="WP_213429602.1">
    <property type="nucleotide sequence ID" value="NZ_AP031286.1"/>
</dbReference>
<gene>
    <name evidence="2" type="ORF">WJ0W_006812</name>
</gene>
<evidence type="ECO:0000313" key="3">
    <source>
        <dbReference type="Proteomes" id="UP001154322"/>
    </source>
</evidence>
<dbReference type="Proteomes" id="UP001154322">
    <property type="component" value="Unassembled WGS sequence"/>
</dbReference>
<organism evidence="2 3">
    <name type="scientific">Paenibacillus melissococcoides</name>
    <dbReference type="NCBI Taxonomy" id="2912268"/>
    <lineage>
        <taxon>Bacteria</taxon>
        <taxon>Bacillati</taxon>
        <taxon>Bacillota</taxon>
        <taxon>Bacilli</taxon>
        <taxon>Bacillales</taxon>
        <taxon>Paenibacillaceae</taxon>
        <taxon>Paenibacillus</taxon>
    </lineage>
</organism>
<name>A0ABN8UEI0_9BACL</name>
<feature type="compositionally biased region" description="Polar residues" evidence="1">
    <location>
        <begin position="1"/>
        <end position="15"/>
    </location>
</feature>
<accession>A0ABN8UEI0</accession>
<keyword evidence="3" id="KW-1185">Reference proteome</keyword>